<keyword evidence="1" id="KW-0812">Transmembrane</keyword>
<proteinExistence type="predicted"/>
<organism evidence="2 3">
    <name type="scientific">Fulvivirga lutea</name>
    <dbReference type="NCBI Taxonomy" id="2810512"/>
    <lineage>
        <taxon>Bacteria</taxon>
        <taxon>Pseudomonadati</taxon>
        <taxon>Bacteroidota</taxon>
        <taxon>Cytophagia</taxon>
        <taxon>Cytophagales</taxon>
        <taxon>Fulvivirgaceae</taxon>
        <taxon>Fulvivirga</taxon>
    </lineage>
</organism>
<protein>
    <submittedName>
        <fullName evidence="2">Uncharacterized protein</fullName>
    </submittedName>
</protein>
<feature type="transmembrane region" description="Helical" evidence="1">
    <location>
        <begin position="103"/>
        <end position="124"/>
    </location>
</feature>
<evidence type="ECO:0000313" key="2">
    <source>
        <dbReference type="EMBL" id="QSE96599.1"/>
    </source>
</evidence>
<accession>A0A974WE41</accession>
<keyword evidence="1" id="KW-0472">Membrane</keyword>
<feature type="transmembrane region" description="Helical" evidence="1">
    <location>
        <begin position="48"/>
        <end position="66"/>
    </location>
</feature>
<reference evidence="2" key="1">
    <citation type="submission" date="2021-02" db="EMBL/GenBank/DDBJ databases">
        <title>Fulvivirga sp. S481 isolated from sea water.</title>
        <authorList>
            <person name="Bae S.S."/>
            <person name="Baek K."/>
        </authorList>
    </citation>
    <scope>NUCLEOTIDE SEQUENCE</scope>
    <source>
        <strain evidence="2">S481</strain>
    </source>
</reference>
<feature type="transmembrane region" description="Helical" evidence="1">
    <location>
        <begin position="131"/>
        <end position="152"/>
    </location>
</feature>
<dbReference type="KEGG" id="fuv:JR347_13470"/>
<gene>
    <name evidence="2" type="ORF">JR347_13470</name>
</gene>
<feature type="transmembrane region" description="Helical" evidence="1">
    <location>
        <begin position="78"/>
        <end position="97"/>
    </location>
</feature>
<dbReference type="EMBL" id="CP070608">
    <property type="protein sequence ID" value="QSE96599.1"/>
    <property type="molecule type" value="Genomic_DNA"/>
</dbReference>
<name>A0A974WE41_9BACT</name>
<dbReference type="Proteomes" id="UP000662783">
    <property type="component" value="Chromosome"/>
</dbReference>
<evidence type="ECO:0000256" key="1">
    <source>
        <dbReference type="SAM" id="Phobius"/>
    </source>
</evidence>
<evidence type="ECO:0000313" key="3">
    <source>
        <dbReference type="Proteomes" id="UP000662783"/>
    </source>
</evidence>
<sequence length="168" mass="18946">MQLTNTNRLLITALFFLVALAVILYEHFNGGVASHYFLHDKNMPKLSNWWSLLTLPLAAWTGLIFISKKTPVTKQVYIGFIGGLLFGLLITVLFYTIPDLTSYGLLLTFGIALFIPLYTVEYYLGFVLSMIVGFGGVLPVVIGLVLLVIYAIEYHFIRRLFLSLISKF</sequence>
<keyword evidence="1" id="KW-1133">Transmembrane helix</keyword>
<dbReference type="AlphaFoldDB" id="A0A974WE41"/>
<keyword evidence="3" id="KW-1185">Reference proteome</keyword>
<feature type="transmembrane region" description="Helical" evidence="1">
    <location>
        <begin position="9"/>
        <end position="28"/>
    </location>
</feature>
<dbReference type="RefSeq" id="WP_205721113.1">
    <property type="nucleotide sequence ID" value="NZ_CP070608.1"/>
</dbReference>